<feature type="transmembrane region" description="Helical" evidence="6">
    <location>
        <begin position="26"/>
        <end position="44"/>
    </location>
</feature>
<evidence type="ECO:0000256" key="2">
    <source>
        <dbReference type="ARBA" id="ARBA00022692"/>
    </source>
</evidence>
<dbReference type="AlphaFoldDB" id="A0A540VPI1"/>
<feature type="transmembrane region" description="Helical" evidence="6">
    <location>
        <begin position="420"/>
        <end position="436"/>
    </location>
</feature>
<reference evidence="8 9" key="1">
    <citation type="submission" date="2019-06" db="EMBL/GenBank/DDBJ databases">
        <title>Metagenome assembled Genome of Spiribacter salinus SL48-SHIP from the microbial mat of Salt Lake 48 (Novosibirsk region, Russia).</title>
        <authorList>
            <person name="Shipova A."/>
            <person name="Rozanov A.S."/>
            <person name="Bryanskaya A.V."/>
            <person name="Peltek S.E."/>
        </authorList>
    </citation>
    <scope>NUCLEOTIDE SEQUENCE [LARGE SCALE GENOMIC DNA]</scope>
    <source>
        <strain evidence="8">SL48-SHIP-2</strain>
    </source>
</reference>
<feature type="transmembrane region" description="Helical" evidence="6">
    <location>
        <begin position="361"/>
        <end position="379"/>
    </location>
</feature>
<feature type="transmembrane region" description="Helical" evidence="6">
    <location>
        <begin position="74"/>
        <end position="94"/>
    </location>
</feature>
<keyword evidence="3 6" id="KW-1133">Transmembrane helix</keyword>
<dbReference type="InterPro" id="IPR051533">
    <property type="entry name" value="WaaL-like"/>
</dbReference>
<accession>A0A540VPI1</accession>
<sequence length="487" mass="53771">MTTLNLSRFPSSVLGPERYLTSPLPGVHWIALASVLTVSVMMFISRDVTRLGELLTFLLGILSARAIARTDRHGWLLAVMIAYAMWMLLVDLTVSITPEDVNVEKHQRHYVKQYFFLFAGWWVGGTRWGPNLLLLGGLIGCAAGLAILSNPEHWIRAVDGSRTDFGFHNAQHTALYAGSCLFALFHLAGESRNFRDRRLRLTVLTACTAGGLLCAFILAATQTRQTWVALTLAAVCVLLALSPSWPTLHAFLRRHRGSSAALFTVFALILVTLNPLSGAWQRTANEWEHVEAYVAGETPQRYSSITIRLMQWRTAMDFISDRPLMGYGGRSNGTLMEMSDLPEALKDSYGHFHNSYLESTLHYGLIGTALWLIGLLVLFARGWKAVRKGRLKGLSAVFAVGWVPYFAGLNLFETYINYESAYFAVFVAGGALYGLTMHQPVNGSVRSAPRDGGSVFGRNAPARSAGSPTPGPPPPWRRDARNRAPSR</sequence>
<feature type="compositionally biased region" description="Basic and acidic residues" evidence="5">
    <location>
        <begin position="476"/>
        <end position="487"/>
    </location>
</feature>
<gene>
    <name evidence="8" type="ORF">FKY71_12580</name>
</gene>
<feature type="region of interest" description="Disordered" evidence="5">
    <location>
        <begin position="447"/>
        <end position="487"/>
    </location>
</feature>
<keyword evidence="2 6" id="KW-0812">Transmembrane</keyword>
<evidence type="ECO:0000256" key="6">
    <source>
        <dbReference type="SAM" id="Phobius"/>
    </source>
</evidence>
<dbReference type="PANTHER" id="PTHR37422:SF13">
    <property type="entry name" value="LIPOPOLYSACCHARIDE BIOSYNTHESIS PROTEIN PA4999-RELATED"/>
    <property type="match status" value="1"/>
</dbReference>
<proteinExistence type="predicted"/>
<dbReference type="GO" id="GO:0016020">
    <property type="term" value="C:membrane"/>
    <property type="evidence" value="ECO:0007669"/>
    <property type="project" value="UniProtKB-SubCell"/>
</dbReference>
<evidence type="ECO:0000313" key="9">
    <source>
        <dbReference type="Proteomes" id="UP000315400"/>
    </source>
</evidence>
<dbReference type="GO" id="GO:0016874">
    <property type="term" value="F:ligase activity"/>
    <property type="evidence" value="ECO:0007669"/>
    <property type="project" value="UniProtKB-KW"/>
</dbReference>
<evidence type="ECO:0000256" key="3">
    <source>
        <dbReference type="ARBA" id="ARBA00022989"/>
    </source>
</evidence>
<evidence type="ECO:0000313" key="8">
    <source>
        <dbReference type="EMBL" id="TQE98681.1"/>
    </source>
</evidence>
<feature type="transmembrane region" description="Helical" evidence="6">
    <location>
        <begin position="260"/>
        <end position="280"/>
    </location>
</feature>
<evidence type="ECO:0000256" key="4">
    <source>
        <dbReference type="ARBA" id="ARBA00023136"/>
    </source>
</evidence>
<organism evidence="8 9">
    <name type="scientific">Spiribacter salinus</name>
    <dbReference type="NCBI Taxonomy" id="1335746"/>
    <lineage>
        <taxon>Bacteria</taxon>
        <taxon>Pseudomonadati</taxon>
        <taxon>Pseudomonadota</taxon>
        <taxon>Gammaproteobacteria</taxon>
        <taxon>Chromatiales</taxon>
        <taxon>Ectothiorhodospiraceae</taxon>
        <taxon>Spiribacter</taxon>
    </lineage>
</organism>
<dbReference type="Proteomes" id="UP000315400">
    <property type="component" value="Unassembled WGS sequence"/>
</dbReference>
<name>A0A540VPI1_9GAMM</name>
<comment type="subcellular location">
    <subcellularLocation>
        <location evidence="1">Membrane</location>
        <topology evidence="1">Multi-pass membrane protein</topology>
    </subcellularLocation>
</comment>
<feature type="domain" description="O-antigen ligase-related" evidence="7">
    <location>
        <begin position="211"/>
        <end position="372"/>
    </location>
</feature>
<dbReference type="InterPro" id="IPR007016">
    <property type="entry name" value="O-antigen_ligase-rel_domated"/>
</dbReference>
<dbReference type="PANTHER" id="PTHR37422">
    <property type="entry name" value="TEICHURONIC ACID BIOSYNTHESIS PROTEIN TUAE"/>
    <property type="match status" value="1"/>
</dbReference>
<feature type="transmembrane region" description="Helical" evidence="6">
    <location>
        <begin position="115"/>
        <end position="148"/>
    </location>
</feature>
<evidence type="ECO:0000256" key="1">
    <source>
        <dbReference type="ARBA" id="ARBA00004141"/>
    </source>
</evidence>
<feature type="transmembrane region" description="Helical" evidence="6">
    <location>
        <begin position="391"/>
        <end position="408"/>
    </location>
</feature>
<dbReference type="EMBL" id="VIFK01000155">
    <property type="protein sequence ID" value="TQE98681.1"/>
    <property type="molecule type" value="Genomic_DNA"/>
</dbReference>
<evidence type="ECO:0000259" key="7">
    <source>
        <dbReference type="Pfam" id="PF04932"/>
    </source>
</evidence>
<keyword evidence="4 6" id="KW-0472">Membrane</keyword>
<dbReference type="Pfam" id="PF04932">
    <property type="entry name" value="Wzy_C"/>
    <property type="match status" value="1"/>
</dbReference>
<comment type="caution">
    <text evidence="8">The sequence shown here is derived from an EMBL/GenBank/DDBJ whole genome shotgun (WGS) entry which is preliminary data.</text>
</comment>
<evidence type="ECO:0000256" key="5">
    <source>
        <dbReference type="SAM" id="MobiDB-lite"/>
    </source>
</evidence>
<protein>
    <submittedName>
        <fullName evidence="8">O-antigen ligase family protein</fullName>
    </submittedName>
</protein>
<feature type="transmembrane region" description="Helical" evidence="6">
    <location>
        <begin position="201"/>
        <end position="221"/>
    </location>
</feature>
<feature type="transmembrane region" description="Helical" evidence="6">
    <location>
        <begin position="227"/>
        <end position="248"/>
    </location>
</feature>
<keyword evidence="8" id="KW-0436">Ligase</keyword>